<proteinExistence type="predicted"/>
<reference evidence="2 3" key="1">
    <citation type="journal article" date="2019" name="Commun. Biol.">
        <title>The bagworm genome reveals a unique fibroin gene that provides high tensile strength.</title>
        <authorList>
            <person name="Kono N."/>
            <person name="Nakamura H."/>
            <person name="Ohtoshi R."/>
            <person name="Tomita M."/>
            <person name="Numata K."/>
            <person name="Arakawa K."/>
        </authorList>
    </citation>
    <scope>NUCLEOTIDE SEQUENCE [LARGE SCALE GENOMIC DNA]</scope>
</reference>
<evidence type="ECO:0000313" key="3">
    <source>
        <dbReference type="Proteomes" id="UP000299102"/>
    </source>
</evidence>
<name>A0A4C1V9Y6_EUMVA</name>
<dbReference type="AlphaFoldDB" id="A0A4C1V9Y6"/>
<comment type="caution">
    <text evidence="2">The sequence shown here is derived from an EMBL/GenBank/DDBJ whole genome shotgun (WGS) entry which is preliminary data.</text>
</comment>
<accession>A0A4C1V9Y6</accession>
<organism evidence="2 3">
    <name type="scientific">Eumeta variegata</name>
    <name type="common">Bagworm moth</name>
    <name type="synonym">Eumeta japonica</name>
    <dbReference type="NCBI Taxonomy" id="151549"/>
    <lineage>
        <taxon>Eukaryota</taxon>
        <taxon>Metazoa</taxon>
        <taxon>Ecdysozoa</taxon>
        <taxon>Arthropoda</taxon>
        <taxon>Hexapoda</taxon>
        <taxon>Insecta</taxon>
        <taxon>Pterygota</taxon>
        <taxon>Neoptera</taxon>
        <taxon>Endopterygota</taxon>
        <taxon>Lepidoptera</taxon>
        <taxon>Glossata</taxon>
        <taxon>Ditrysia</taxon>
        <taxon>Tineoidea</taxon>
        <taxon>Psychidae</taxon>
        <taxon>Oiketicinae</taxon>
        <taxon>Eumeta</taxon>
    </lineage>
</organism>
<evidence type="ECO:0000313" key="2">
    <source>
        <dbReference type="EMBL" id="GBP35601.1"/>
    </source>
</evidence>
<dbReference type="EMBL" id="BGZK01000305">
    <property type="protein sequence ID" value="GBP35601.1"/>
    <property type="molecule type" value="Genomic_DNA"/>
</dbReference>
<feature type="region of interest" description="Disordered" evidence="1">
    <location>
        <begin position="52"/>
        <end position="75"/>
    </location>
</feature>
<sequence length="75" mass="8563">MKSPYNQREKAQTDQIIKNWQTVLPILNITHLHGVDAMSAPAFRKPHFRARRVPEPPSIRGNGALRTCNTTRNSK</sequence>
<keyword evidence="3" id="KW-1185">Reference proteome</keyword>
<gene>
    <name evidence="2" type="ORF">EVAR_17464_1</name>
</gene>
<dbReference type="Proteomes" id="UP000299102">
    <property type="component" value="Unassembled WGS sequence"/>
</dbReference>
<protein>
    <submittedName>
        <fullName evidence="2">Uncharacterized protein</fullName>
    </submittedName>
</protein>
<evidence type="ECO:0000256" key="1">
    <source>
        <dbReference type="SAM" id="MobiDB-lite"/>
    </source>
</evidence>